<organism evidence="1 2">
    <name type="scientific">Candidatus Lactobacillus pullistercoris</name>
    <dbReference type="NCBI Taxonomy" id="2838636"/>
    <lineage>
        <taxon>Bacteria</taxon>
        <taxon>Bacillati</taxon>
        <taxon>Bacillota</taxon>
        <taxon>Bacilli</taxon>
        <taxon>Lactobacillales</taxon>
        <taxon>Lactobacillaceae</taxon>
        <taxon>Lactobacillus</taxon>
    </lineage>
</organism>
<gene>
    <name evidence="1" type="ORF">H9806_00620</name>
</gene>
<proteinExistence type="predicted"/>
<evidence type="ECO:0000313" key="1">
    <source>
        <dbReference type="EMBL" id="MBU3827676.1"/>
    </source>
</evidence>
<name>A0A9E2NSX3_9LACO</name>
<protein>
    <submittedName>
        <fullName evidence="1">Uncharacterized protein</fullName>
    </submittedName>
</protein>
<comment type="caution">
    <text evidence="1">The sequence shown here is derived from an EMBL/GenBank/DDBJ whole genome shotgun (WGS) entry which is preliminary data.</text>
</comment>
<sequence length="119" mass="13922">MDVATSQPVQASFASKYHLRAYVIPNRFRGTWYAHRGHKRLKLRITIRTIRGPWDNSKMVTYRAGKKIVPYKNRIYTVSKWGRKGIQYSVPQTCAGGAMRRRGSKLVFHQLMSNIIFHR</sequence>
<dbReference type="Proteomes" id="UP000823844">
    <property type="component" value="Unassembled WGS sequence"/>
</dbReference>
<dbReference type="EMBL" id="JAHLFT010000010">
    <property type="protein sequence ID" value="MBU3827676.1"/>
    <property type="molecule type" value="Genomic_DNA"/>
</dbReference>
<reference evidence="1" key="1">
    <citation type="journal article" date="2021" name="PeerJ">
        <title>Extensive microbial diversity within the chicken gut microbiome revealed by metagenomics and culture.</title>
        <authorList>
            <person name="Gilroy R."/>
            <person name="Ravi A."/>
            <person name="Getino M."/>
            <person name="Pursley I."/>
            <person name="Horton D.L."/>
            <person name="Alikhan N.F."/>
            <person name="Baker D."/>
            <person name="Gharbi K."/>
            <person name="Hall N."/>
            <person name="Watson M."/>
            <person name="Adriaenssens E.M."/>
            <person name="Foster-Nyarko E."/>
            <person name="Jarju S."/>
            <person name="Secka A."/>
            <person name="Antonio M."/>
            <person name="Oren A."/>
            <person name="Chaudhuri R.R."/>
            <person name="La Ragione R."/>
            <person name="Hildebrand F."/>
            <person name="Pallen M.J."/>
        </authorList>
    </citation>
    <scope>NUCLEOTIDE SEQUENCE</scope>
    <source>
        <strain evidence="1">F6-686</strain>
    </source>
</reference>
<accession>A0A9E2NSX3</accession>
<evidence type="ECO:0000313" key="2">
    <source>
        <dbReference type="Proteomes" id="UP000823844"/>
    </source>
</evidence>
<dbReference type="AlphaFoldDB" id="A0A9E2NSX3"/>
<reference evidence="1" key="2">
    <citation type="submission" date="2021-04" db="EMBL/GenBank/DDBJ databases">
        <authorList>
            <person name="Gilroy R."/>
        </authorList>
    </citation>
    <scope>NUCLEOTIDE SEQUENCE</scope>
    <source>
        <strain evidence="1">F6-686</strain>
    </source>
</reference>